<dbReference type="RefSeq" id="XP_010504757.1">
    <property type="nucleotide sequence ID" value="XM_010506455.2"/>
</dbReference>
<name>A0ABM0YRB1_CAMSA</name>
<organism evidence="1 2">
    <name type="scientific">Camelina sativa</name>
    <name type="common">False flax</name>
    <name type="synonym">Myagrum sativum</name>
    <dbReference type="NCBI Taxonomy" id="90675"/>
    <lineage>
        <taxon>Eukaryota</taxon>
        <taxon>Viridiplantae</taxon>
        <taxon>Streptophyta</taxon>
        <taxon>Embryophyta</taxon>
        <taxon>Tracheophyta</taxon>
        <taxon>Spermatophyta</taxon>
        <taxon>Magnoliopsida</taxon>
        <taxon>eudicotyledons</taxon>
        <taxon>Gunneridae</taxon>
        <taxon>Pentapetalae</taxon>
        <taxon>rosids</taxon>
        <taxon>malvids</taxon>
        <taxon>Brassicales</taxon>
        <taxon>Brassicaceae</taxon>
        <taxon>Camelineae</taxon>
        <taxon>Camelina</taxon>
    </lineage>
</organism>
<reference evidence="1" key="1">
    <citation type="journal article" date="2014" name="Nat. Commun.">
        <title>The emerging biofuel crop Camelina sativa retains a highly undifferentiated hexaploid genome structure.</title>
        <authorList>
            <person name="Kagale S."/>
            <person name="Koh C."/>
            <person name="Nixon J."/>
            <person name="Bollina V."/>
            <person name="Clarke W.E."/>
            <person name="Tuteja R."/>
            <person name="Spillane C."/>
            <person name="Robinson S.J."/>
            <person name="Links M.G."/>
            <person name="Clarke C."/>
            <person name="Higgins E.E."/>
            <person name="Huebert T."/>
            <person name="Sharpe A.G."/>
            <person name="Parkin I.A."/>
        </authorList>
    </citation>
    <scope>NUCLEOTIDE SEQUENCE [LARGE SCALE GENOMIC DNA]</scope>
    <source>
        <strain evidence="1">cv. DH55</strain>
    </source>
</reference>
<evidence type="ECO:0000313" key="2">
    <source>
        <dbReference type="RefSeq" id="XP_010504757.1"/>
    </source>
</evidence>
<sequence length="165" mass="19445">MEESVRKPRKKKMKEAEDRLTQSIKYYQKTVSEGIGKEFRKAQKAERRATNDEDRARATALVEQYREPVAEVERYILTARAEKLSLIRLKNTKRLLKDLKNSDSAKTSYYRGYRATALLEQYREPAEEVRRYILTARAENTKRLLKDLKISDSAKTTYYSCSWCC</sequence>
<protein>
    <submittedName>
        <fullName evidence="2">Uncharacterized protein LOC104781724 isoform X1</fullName>
    </submittedName>
</protein>
<proteinExistence type="predicted"/>
<keyword evidence="1" id="KW-1185">Reference proteome</keyword>
<reference evidence="2" key="2">
    <citation type="submission" date="2025-08" db="UniProtKB">
        <authorList>
            <consortium name="RefSeq"/>
        </authorList>
    </citation>
    <scope>IDENTIFICATION</scope>
    <source>
        <tissue evidence="2">Leaf</tissue>
    </source>
</reference>
<gene>
    <name evidence="2" type="primary">LOC104781724</name>
</gene>
<evidence type="ECO:0000313" key="1">
    <source>
        <dbReference type="Proteomes" id="UP000694864"/>
    </source>
</evidence>
<dbReference type="GeneID" id="104781724"/>
<accession>A0ABM0YRB1</accession>
<dbReference type="Proteomes" id="UP000694864">
    <property type="component" value="Chromosome 4"/>
</dbReference>